<dbReference type="EnsemblProtists" id="HpaT811218">
    <property type="protein sequence ID" value="HpaP811218"/>
    <property type="gene ID" value="HpaG811218"/>
</dbReference>
<dbReference type="HOGENOM" id="CLU_2763257_0_0_1"/>
<dbReference type="Proteomes" id="UP000011713">
    <property type="component" value="Unassembled WGS sequence"/>
</dbReference>
<name>M4BXD7_HYAAE</name>
<dbReference type="AlphaFoldDB" id="M4BXD7"/>
<reference evidence="3" key="1">
    <citation type="journal article" date="2010" name="Science">
        <title>Signatures of adaptation to obligate biotrophy in the Hyaloperonospora arabidopsidis genome.</title>
        <authorList>
            <person name="Baxter L."/>
            <person name="Tripathy S."/>
            <person name="Ishaque N."/>
            <person name="Boot N."/>
            <person name="Cabral A."/>
            <person name="Kemen E."/>
            <person name="Thines M."/>
            <person name="Ah-Fong A."/>
            <person name="Anderson R."/>
            <person name="Badejoko W."/>
            <person name="Bittner-Eddy P."/>
            <person name="Boore J.L."/>
            <person name="Chibucos M.C."/>
            <person name="Coates M."/>
            <person name="Dehal P."/>
            <person name="Delehaunty K."/>
            <person name="Dong S."/>
            <person name="Downton P."/>
            <person name="Dumas B."/>
            <person name="Fabro G."/>
            <person name="Fronick C."/>
            <person name="Fuerstenberg S.I."/>
            <person name="Fulton L."/>
            <person name="Gaulin E."/>
            <person name="Govers F."/>
            <person name="Hughes L."/>
            <person name="Humphray S."/>
            <person name="Jiang R.H."/>
            <person name="Judelson H."/>
            <person name="Kamoun S."/>
            <person name="Kyung K."/>
            <person name="Meijer H."/>
            <person name="Minx P."/>
            <person name="Morris P."/>
            <person name="Nelson J."/>
            <person name="Phuntumart V."/>
            <person name="Qutob D."/>
            <person name="Rehmany A."/>
            <person name="Rougon-Cardoso A."/>
            <person name="Ryden P."/>
            <person name="Torto-Alalibo T."/>
            <person name="Studholme D."/>
            <person name="Wang Y."/>
            <person name="Win J."/>
            <person name="Wood J."/>
            <person name="Clifton S.W."/>
            <person name="Rogers J."/>
            <person name="Van den Ackerveken G."/>
            <person name="Jones J.D."/>
            <person name="McDowell J.M."/>
            <person name="Beynon J."/>
            <person name="Tyler B.M."/>
        </authorList>
    </citation>
    <scope>NUCLEOTIDE SEQUENCE [LARGE SCALE GENOMIC DNA]</scope>
    <source>
        <strain evidence="3">Emoy2</strain>
    </source>
</reference>
<evidence type="ECO:0000256" key="1">
    <source>
        <dbReference type="SAM" id="MobiDB-lite"/>
    </source>
</evidence>
<feature type="region of interest" description="Disordered" evidence="1">
    <location>
        <begin position="49"/>
        <end position="70"/>
    </location>
</feature>
<protein>
    <submittedName>
        <fullName evidence="2">Uncharacterized protein</fullName>
    </submittedName>
</protein>
<dbReference type="InParanoid" id="M4BXD7"/>
<evidence type="ECO:0000313" key="3">
    <source>
        <dbReference type="Proteomes" id="UP000011713"/>
    </source>
</evidence>
<keyword evidence="3" id="KW-1185">Reference proteome</keyword>
<accession>M4BXD7</accession>
<dbReference type="VEuPathDB" id="FungiDB:HpaG811218"/>
<sequence length="70" mass="7066">MGNLRVEHAPTAQTCDAHILDVQTASDRCQNGISSGGDGVLDECNAEAGSSFLPGGSGSLPTSKKCGMTI</sequence>
<proteinExistence type="predicted"/>
<organism evidence="2 3">
    <name type="scientific">Hyaloperonospora arabidopsidis (strain Emoy2)</name>
    <name type="common">Downy mildew agent</name>
    <name type="synonym">Peronospora arabidopsidis</name>
    <dbReference type="NCBI Taxonomy" id="559515"/>
    <lineage>
        <taxon>Eukaryota</taxon>
        <taxon>Sar</taxon>
        <taxon>Stramenopiles</taxon>
        <taxon>Oomycota</taxon>
        <taxon>Peronosporomycetes</taxon>
        <taxon>Peronosporales</taxon>
        <taxon>Peronosporaceae</taxon>
        <taxon>Hyaloperonospora</taxon>
    </lineage>
</organism>
<dbReference type="EMBL" id="JH598024">
    <property type="status" value="NOT_ANNOTATED_CDS"/>
    <property type="molecule type" value="Genomic_DNA"/>
</dbReference>
<reference evidence="2" key="2">
    <citation type="submission" date="2015-06" db="UniProtKB">
        <authorList>
            <consortium name="EnsemblProtists"/>
        </authorList>
    </citation>
    <scope>IDENTIFICATION</scope>
    <source>
        <strain evidence="2">Emoy2</strain>
    </source>
</reference>
<evidence type="ECO:0000313" key="2">
    <source>
        <dbReference type="EnsemblProtists" id="HpaP811218"/>
    </source>
</evidence>